<dbReference type="EMBL" id="MUYU01000025">
    <property type="protein sequence ID" value="OOS22930.1"/>
    <property type="molecule type" value="Genomic_DNA"/>
</dbReference>
<comment type="caution">
    <text evidence="1">The sequence shown here is derived from an EMBL/GenBank/DDBJ whole genome shotgun (WGS) entry which is preliminary data.</text>
</comment>
<keyword evidence="2" id="KW-1185">Reference proteome</keyword>
<dbReference type="AlphaFoldDB" id="A0A1T0CKQ4"/>
<sequence length="125" mass="13999">MKGLEGLIKIHVMNAGDGLSIDSIKQIMNTFNSRQTLSPFVIFVDDTALVFDIKDEKAVGLVTTLELDNNGKLYAHVLLSKRYHNAELYPVILPTITGDLSALLLFDEPIYKNIDAIKKQQTHKE</sequence>
<gene>
    <name evidence="1" type="ORF">B0680_08935</name>
</gene>
<protein>
    <submittedName>
        <fullName evidence="1">Uncharacterized protein</fullName>
    </submittedName>
</protein>
<dbReference type="Proteomes" id="UP000189800">
    <property type="component" value="Unassembled WGS sequence"/>
</dbReference>
<dbReference type="STRING" id="470453.B0680_08935"/>
<proteinExistence type="predicted"/>
<accession>A0A1T0CKQ4</accession>
<evidence type="ECO:0000313" key="1">
    <source>
        <dbReference type="EMBL" id="OOS22930.1"/>
    </source>
</evidence>
<dbReference type="RefSeq" id="WP_078254752.1">
    <property type="nucleotide sequence ID" value="NZ_MUYU01000025.1"/>
</dbReference>
<reference evidence="1 2" key="1">
    <citation type="submission" date="2017-02" db="EMBL/GenBank/DDBJ databases">
        <title>Draft genome sequence of Moraxella pluranimalium CCUG 54913T type strain.</title>
        <authorList>
            <person name="Salva-Serra F."/>
            <person name="Engstrom-Jakobsson H."/>
            <person name="Thorell K."/>
            <person name="Jaen-Luchoro D."/>
            <person name="Gonzales-Siles L."/>
            <person name="Karlsson R."/>
            <person name="Yazdan S."/>
            <person name="Boulund F."/>
            <person name="Johnning A."/>
            <person name="Engstrand L."/>
            <person name="Kristiansson E."/>
            <person name="Moore E."/>
        </authorList>
    </citation>
    <scope>NUCLEOTIDE SEQUENCE [LARGE SCALE GENOMIC DNA]</scope>
    <source>
        <strain evidence="1 2">CCUG 54913</strain>
    </source>
</reference>
<organism evidence="1 2">
    <name type="scientific">Moraxella pluranimalium</name>
    <dbReference type="NCBI Taxonomy" id="470453"/>
    <lineage>
        <taxon>Bacteria</taxon>
        <taxon>Pseudomonadati</taxon>
        <taxon>Pseudomonadota</taxon>
        <taxon>Gammaproteobacteria</taxon>
        <taxon>Moraxellales</taxon>
        <taxon>Moraxellaceae</taxon>
        <taxon>Moraxella</taxon>
    </lineage>
</organism>
<evidence type="ECO:0000313" key="2">
    <source>
        <dbReference type="Proteomes" id="UP000189800"/>
    </source>
</evidence>
<name>A0A1T0CKQ4_9GAMM</name>